<feature type="compositionally biased region" description="Acidic residues" evidence="1">
    <location>
        <begin position="977"/>
        <end position="992"/>
    </location>
</feature>
<gene>
    <name evidence="3" type="ORF">GGX14DRAFT_537504</name>
</gene>
<accession>A0AAD6USK0</accession>
<organism evidence="3 4">
    <name type="scientific">Mycena pura</name>
    <dbReference type="NCBI Taxonomy" id="153505"/>
    <lineage>
        <taxon>Eukaryota</taxon>
        <taxon>Fungi</taxon>
        <taxon>Dikarya</taxon>
        <taxon>Basidiomycota</taxon>
        <taxon>Agaricomycotina</taxon>
        <taxon>Agaricomycetes</taxon>
        <taxon>Agaricomycetidae</taxon>
        <taxon>Agaricales</taxon>
        <taxon>Marasmiineae</taxon>
        <taxon>Mycenaceae</taxon>
        <taxon>Mycena</taxon>
    </lineage>
</organism>
<dbReference type="Proteomes" id="UP001219525">
    <property type="component" value="Unassembled WGS sequence"/>
</dbReference>
<feature type="compositionally biased region" description="Polar residues" evidence="1">
    <location>
        <begin position="914"/>
        <end position="926"/>
    </location>
</feature>
<evidence type="ECO:0000313" key="4">
    <source>
        <dbReference type="Proteomes" id="UP001219525"/>
    </source>
</evidence>
<dbReference type="EMBL" id="JARJCW010000105">
    <property type="protein sequence ID" value="KAJ7193717.1"/>
    <property type="molecule type" value="Genomic_DNA"/>
</dbReference>
<feature type="region of interest" description="Disordered" evidence="1">
    <location>
        <begin position="22"/>
        <end position="56"/>
    </location>
</feature>
<dbReference type="AlphaFoldDB" id="A0AAD6USK0"/>
<protein>
    <recommendedName>
        <fullName evidence="2">DUF6589 domain-containing protein</fullName>
    </recommendedName>
</protein>
<dbReference type="Pfam" id="PF20231">
    <property type="entry name" value="DUF6589"/>
    <property type="match status" value="1"/>
</dbReference>
<feature type="region of interest" description="Disordered" evidence="1">
    <location>
        <begin position="907"/>
        <end position="1051"/>
    </location>
</feature>
<dbReference type="InterPro" id="IPR046496">
    <property type="entry name" value="DUF6589"/>
</dbReference>
<feature type="compositionally biased region" description="Low complexity" evidence="1">
    <location>
        <begin position="939"/>
        <end position="974"/>
    </location>
</feature>
<reference evidence="3" key="1">
    <citation type="submission" date="2023-03" db="EMBL/GenBank/DDBJ databases">
        <title>Massive genome expansion in bonnet fungi (Mycena s.s.) driven by repeated elements and novel gene families across ecological guilds.</title>
        <authorList>
            <consortium name="Lawrence Berkeley National Laboratory"/>
            <person name="Harder C.B."/>
            <person name="Miyauchi S."/>
            <person name="Viragh M."/>
            <person name="Kuo A."/>
            <person name="Thoen E."/>
            <person name="Andreopoulos B."/>
            <person name="Lu D."/>
            <person name="Skrede I."/>
            <person name="Drula E."/>
            <person name="Henrissat B."/>
            <person name="Morin E."/>
            <person name="Kohler A."/>
            <person name="Barry K."/>
            <person name="LaButti K."/>
            <person name="Morin E."/>
            <person name="Salamov A."/>
            <person name="Lipzen A."/>
            <person name="Mereny Z."/>
            <person name="Hegedus B."/>
            <person name="Baldrian P."/>
            <person name="Stursova M."/>
            <person name="Weitz H."/>
            <person name="Taylor A."/>
            <person name="Grigoriev I.V."/>
            <person name="Nagy L.G."/>
            <person name="Martin F."/>
            <person name="Kauserud H."/>
        </authorList>
    </citation>
    <scope>NUCLEOTIDE SEQUENCE</scope>
    <source>
        <strain evidence="3">9144</strain>
    </source>
</reference>
<proteinExistence type="predicted"/>
<comment type="caution">
    <text evidence="3">The sequence shown here is derived from an EMBL/GenBank/DDBJ whole genome shotgun (WGS) entry which is preliminary data.</text>
</comment>
<evidence type="ECO:0000259" key="2">
    <source>
        <dbReference type="Pfam" id="PF20231"/>
    </source>
</evidence>
<keyword evidence="4" id="KW-1185">Reference proteome</keyword>
<feature type="compositionally biased region" description="Acidic residues" evidence="1">
    <location>
        <begin position="1017"/>
        <end position="1051"/>
    </location>
</feature>
<evidence type="ECO:0000313" key="3">
    <source>
        <dbReference type="EMBL" id="KAJ7193717.1"/>
    </source>
</evidence>
<name>A0AAD6USK0_9AGAR</name>
<evidence type="ECO:0000256" key="1">
    <source>
        <dbReference type="SAM" id="MobiDB-lite"/>
    </source>
</evidence>
<sequence>MDPSPILSPILGKITRSYTRRPLLDPNPTIPAPPAASSLYRADQSTWTPPPATQPRLRARAQTVEDKLAAKFAAMDEFLLNSPFDSVGDFLAILFFNRPHGESDPRGSTHAAAVACFLRGRTKIRMSDVLPLMYQHRCSYPSKDSIHLHERELMFCTTGDASTIHHARPFISTWATRLVAAEARKQIGRTTTDDSDDPDFRVQLRACTNGRGKAAAHVVTWRDFRNFGIKTLAERFLVKLALPMFLTKYMSAPMKRGVFIERKQRPYPMVQVAALSSFIVSRNRYATGYMAMLLGIWHFVCKSHVDVKRVYCRFGNAVADSTARDALRSMTAADIKEMQADTLDANDRGETEHCLLLDNVQEYDRVYEPGLGRQSRLKVGTAGTKVKLQGCAPGAFSATDYYTRVARNERKTMTVRSLIDDIDWDHDKICSLFRSTPIAKRRMPADHSPTQCQPLMVNSERETESQGMLRAVEDFDRQIGVDVERNPNLLSWIRGDGASYAQILRLSRYTAPIGNFRNKIATPEVWHTGATDLNSIAENHYGPATSSDPSSLSKASTCAGLKRPSNLKSCDYYPTVRSLTLIWTAHVLDCWRVFYGTEDLIEYFDGLEKANKLPNLDAILTTATTLVDRYTSQAALQNSLRASDATSIGNPNPVPVGSPWVARGGSGSLVDGSESKLHQEHAGFTGDRVLRNSEIFLLEFGWWNEMAWAVPEGDIGRVWEIFKIWIFKFAGSSHQNYMKYLLEFYCLLRYESSKGLHDAILDNLLLRVKDELIKYKPADLHQEHYNKWLQEMSRRHGGEFDESFFRQIISPNVDHFLRFKKEMETAFNLVRRGKSHTSPHQRPELRLLLSMFKEEEIHLFRQGRSMGHAAVNQFSRGVRQLEEGKLHDFIDSTTCLGDFFAAICGSVREDSPEPDNSPTLSPSNSDNDTDSVRADSPASSLSRADSPTPSSSGSEDSSASQSSSASSKASVASAELDPADPNEPENDGIDMSDEPRFSGSFNDMYIDDEMGLQINNNDEEEEEAGEEENEEEEDCDEEPDPANEDCEENEL</sequence>
<feature type="domain" description="DUF6589" evidence="2">
    <location>
        <begin position="431"/>
        <end position="836"/>
    </location>
</feature>